<name>A0A2I0L8U8_PUNGR</name>
<dbReference type="AlphaFoldDB" id="A0A2I0L8U8"/>
<dbReference type="GO" id="GO:0016788">
    <property type="term" value="F:hydrolase activity, acting on ester bonds"/>
    <property type="evidence" value="ECO:0007669"/>
    <property type="project" value="InterPro"/>
</dbReference>
<comment type="caution">
    <text evidence="5">The sequence shown here is derived from an EMBL/GenBank/DDBJ whole genome shotgun (WGS) entry which is preliminary data.</text>
</comment>
<dbReference type="InterPro" id="IPR035669">
    <property type="entry name" value="SGNH_plant_lipase-like"/>
</dbReference>
<evidence type="ECO:0000313" key="5">
    <source>
        <dbReference type="EMBL" id="PKI77119.1"/>
    </source>
</evidence>
<dbReference type="InterPro" id="IPR001087">
    <property type="entry name" value="GDSL"/>
</dbReference>
<sequence>MDGKGQVRGQLGLKVGLGVGVLVAVAFSFILPRVRETNLASPGGPGTCRFPAIYNFGDSNSDTGGRSAVFYRIPSPYGETFFGKASGRFSDGRLIIDFVAEMLGLPSVSAYLDSVGSDFRHGANFAMGGSTIQPVNGRLFEARFSPISLEIQLSQFQQFKARARELHGKDVTSGIPNPEDFSKALYMMDIGQNDLWAGVTLATEDQLRASVPNITNRFASVVEQLYKEGARAFWIHNTGPIGCLPMSVMLNRQNPDNMDPIGCVKSQNEIAQEFNLQLKEKVSELRAKLVEARLTYVDIYSAKYVLIAEAEKHGFVDPLGYCCSRAGDAYIPCGMKTVVNGEEVYGSACSNLSQYISWDGIHYSHVANEWVAKKIEDGSFSDPPVPISRACHNL</sequence>
<dbReference type="PANTHER" id="PTHR22835">
    <property type="entry name" value="ZINC FINGER FYVE DOMAIN CONTAINING PROTEIN"/>
    <property type="match status" value="1"/>
</dbReference>
<keyword evidence="2" id="KW-0732">Signal</keyword>
<evidence type="ECO:0000313" key="6">
    <source>
        <dbReference type="Proteomes" id="UP000233551"/>
    </source>
</evidence>
<dbReference type="Gene3D" id="3.40.50.1110">
    <property type="entry name" value="SGNH hydrolase"/>
    <property type="match status" value="1"/>
</dbReference>
<protein>
    <submittedName>
        <fullName evidence="5">Uncharacterized protein</fullName>
    </submittedName>
</protein>
<gene>
    <name evidence="5" type="ORF">CRG98_002622</name>
</gene>
<evidence type="ECO:0000256" key="1">
    <source>
        <dbReference type="ARBA" id="ARBA00008668"/>
    </source>
</evidence>
<dbReference type="EMBL" id="PGOL01000105">
    <property type="protein sequence ID" value="PKI77119.1"/>
    <property type="molecule type" value="Genomic_DNA"/>
</dbReference>
<dbReference type="CDD" id="cd01837">
    <property type="entry name" value="SGNH_plant_lipase_like"/>
    <property type="match status" value="1"/>
</dbReference>
<keyword evidence="3" id="KW-0378">Hydrolase</keyword>
<dbReference type="PANTHER" id="PTHR22835:SF510">
    <property type="entry name" value="GDSL ESTERASE_LIPASE"/>
    <property type="match status" value="1"/>
</dbReference>
<dbReference type="SUPFAM" id="SSF52266">
    <property type="entry name" value="SGNH hydrolase"/>
    <property type="match status" value="1"/>
</dbReference>
<dbReference type="InterPro" id="IPR036514">
    <property type="entry name" value="SGNH_hydro_sf"/>
</dbReference>
<dbReference type="Pfam" id="PF00657">
    <property type="entry name" value="Lipase_GDSL"/>
    <property type="match status" value="1"/>
</dbReference>
<evidence type="ECO:0000256" key="2">
    <source>
        <dbReference type="ARBA" id="ARBA00022729"/>
    </source>
</evidence>
<accession>A0A2I0L8U8</accession>
<proteinExistence type="inferred from homology"/>
<dbReference type="OrthoDB" id="1600564at2759"/>
<dbReference type="GeneID" id="116211709"/>
<keyword evidence="6" id="KW-1185">Reference proteome</keyword>
<evidence type="ECO:0000256" key="4">
    <source>
        <dbReference type="ARBA" id="ARBA00023180"/>
    </source>
</evidence>
<keyword evidence="4" id="KW-0325">Glycoprotein</keyword>
<comment type="similarity">
    <text evidence="1">Belongs to the 'GDSL' lipolytic enzyme family.</text>
</comment>
<organism evidence="5 6">
    <name type="scientific">Punica granatum</name>
    <name type="common">Pomegranate</name>
    <dbReference type="NCBI Taxonomy" id="22663"/>
    <lineage>
        <taxon>Eukaryota</taxon>
        <taxon>Viridiplantae</taxon>
        <taxon>Streptophyta</taxon>
        <taxon>Embryophyta</taxon>
        <taxon>Tracheophyta</taxon>
        <taxon>Spermatophyta</taxon>
        <taxon>Magnoliopsida</taxon>
        <taxon>eudicotyledons</taxon>
        <taxon>Gunneridae</taxon>
        <taxon>Pentapetalae</taxon>
        <taxon>rosids</taxon>
        <taxon>malvids</taxon>
        <taxon>Myrtales</taxon>
        <taxon>Lythraceae</taxon>
        <taxon>Punica</taxon>
    </lineage>
</organism>
<reference evidence="5 6" key="1">
    <citation type="submission" date="2017-11" db="EMBL/GenBank/DDBJ databases">
        <title>De-novo sequencing of pomegranate (Punica granatum L.) genome.</title>
        <authorList>
            <person name="Akparov Z."/>
            <person name="Amiraslanov A."/>
            <person name="Hajiyeva S."/>
            <person name="Abbasov M."/>
            <person name="Kaur K."/>
            <person name="Hamwieh A."/>
            <person name="Solovyev V."/>
            <person name="Salamov A."/>
            <person name="Braich B."/>
            <person name="Kosarev P."/>
            <person name="Mahmoud A."/>
            <person name="Hajiyev E."/>
            <person name="Babayeva S."/>
            <person name="Izzatullayeva V."/>
            <person name="Mammadov A."/>
            <person name="Mammadov A."/>
            <person name="Sharifova S."/>
            <person name="Ojaghi J."/>
            <person name="Eynullazada K."/>
            <person name="Bayramov B."/>
            <person name="Abdulazimova A."/>
            <person name="Shahmuradov I."/>
        </authorList>
    </citation>
    <scope>NUCLEOTIDE SEQUENCE [LARGE SCALE GENOMIC DNA]</scope>
    <source>
        <strain evidence="6">cv. AG2017</strain>
        <tissue evidence="5">Leaf</tissue>
    </source>
</reference>
<dbReference type="Proteomes" id="UP000233551">
    <property type="component" value="Unassembled WGS sequence"/>
</dbReference>
<evidence type="ECO:0000256" key="3">
    <source>
        <dbReference type="ARBA" id="ARBA00022801"/>
    </source>
</evidence>